<feature type="region of interest" description="Disordered" evidence="1">
    <location>
        <begin position="74"/>
        <end position="110"/>
    </location>
</feature>
<reference evidence="2 3" key="1">
    <citation type="submission" date="2024-01" db="EMBL/GenBank/DDBJ databases">
        <title>The complete chloroplast genome sequence of Lithospermum erythrorhizon: insights into the phylogenetic relationship among Boraginaceae species and the maternal lineages of purple gromwells.</title>
        <authorList>
            <person name="Okada T."/>
            <person name="Watanabe K."/>
        </authorList>
    </citation>
    <scope>NUCLEOTIDE SEQUENCE [LARGE SCALE GENOMIC DNA]</scope>
</reference>
<dbReference type="Proteomes" id="UP001454036">
    <property type="component" value="Unassembled WGS sequence"/>
</dbReference>
<sequence>MQFFGLQGVVLQSYEGLLSSYEKASGSSSRTGQLEGELKALKKEMAREECVPQPRLKNLAGERRLPTIRSLVGLANRNPMPGADHEGHPGRQPDPQGTGEQVRSSDAGRDLLFQHFSLERTIRAVQARLEEEQLEVPSTIWDSVRDDVSSPPSNL</sequence>
<protein>
    <submittedName>
        <fullName evidence="2">Uncharacterized protein</fullName>
    </submittedName>
</protein>
<keyword evidence="3" id="KW-1185">Reference proteome</keyword>
<dbReference type="EMBL" id="BAABME010000193">
    <property type="protein sequence ID" value="GAA0140552.1"/>
    <property type="molecule type" value="Genomic_DNA"/>
</dbReference>
<dbReference type="AlphaFoldDB" id="A0AAV3NNS6"/>
<accession>A0AAV3NNS6</accession>
<name>A0AAV3NNS6_LITER</name>
<evidence type="ECO:0000256" key="1">
    <source>
        <dbReference type="SAM" id="MobiDB-lite"/>
    </source>
</evidence>
<evidence type="ECO:0000313" key="3">
    <source>
        <dbReference type="Proteomes" id="UP001454036"/>
    </source>
</evidence>
<organism evidence="2 3">
    <name type="scientific">Lithospermum erythrorhizon</name>
    <name type="common">Purple gromwell</name>
    <name type="synonym">Lithospermum officinale var. erythrorhizon</name>
    <dbReference type="NCBI Taxonomy" id="34254"/>
    <lineage>
        <taxon>Eukaryota</taxon>
        <taxon>Viridiplantae</taxon>
        <taxon>Streptophyta</taxon>
        <taxon>Embryophyta</taxon>
        <taxon>Tracheophyta</taxon>
        <taxon>Spermatophyta</taxon>
        <taxon>Magnoliopsida</taxon>
        <taxon>eudicotyledons</taxon>
        <taxon>Gunneridae</taxon>
        <taxon>Pentapetalae</taxon>
        <taxon>asterids</taxon>
        <taxon>lamiids</taxon>
        <taxon>Boraginales</taxon>
        <taxon>Boraginaceae</taxon>
        <taxon>Boraginoideae</taxon>
        <taxon>Lithospermeae</taxon>
        <taxon>Lithospermum</taxon>
    </lineage>
</organism>
<gene>
    <name evidence="2" type="ORF">LIER_01873</name>
</gene>
<evidence type="ECO:0000313" key="2">
    <source>
        <dbReference type="EMBL" id="GAA0140552.1"/>
    </source>
</evidence>
<comment type="caution">
    <text evidence="2">The sequence shown here is derived from an EMBL/GenBank/DDBJ whole genome shotgun (WGS) entry which is preliminary data.</text>
</comment>
<proteinExistence type="predicted"/>
<feature type="region of interest" description="Disordered" evidence="1">
    <location>
        <begin position="135"/>
        <end position="155"/>
    </location>
</feature>